<comment type="subcellular location">
    <subcellularLocation>
        <location evidence="1">Cell membrane</location>
        <topology evidence="1">Multi-pass membrane protein</topology>
    </subcellularLocation>
</comment>
<feature type="transmembrane region" description="Helical" evidence="6">
    <location>
        <begin position="357"/>
        <end position="383"/>
    </location>
</feature>
<dbReference type="AlphaFoldDB" id="A0A1G2L867"/>
<evidence type="ECO:0000256" key="4">
    <source>
        <dbReference type="ARBA" id="ARBA00022989"/>
    </source>
</evidence>
<comment type="caution">
    <text evidence="7">The sequence shown here is derived from an EMBL/GenBank/DDBJ whole genome shotgun (WGS) entry which is preliminary data.</text>
</comment>
<name>A0A1G2L867_9BACT</name>
<proteinExistence type="predicted"/>
<dbReference type="STRING" id="1802279.A3B34_00085"/>
<accession>A0A1G2L867</accession>
<evidence type="ECO:0000256" key="1">
    <source>
        <dbReference type="ARBA" id="ARBA00004651"/>
    </source>
</evidence>
<feature type="transmembrane region" description="Helical" evidence="6">
    <location>
        <begin position="206"/>
        <end position="224"/>
    </location>
</feature>
<dbReference type="EMBL" id="MHQR01000028">
    <property type="protein sequence ID" value="OHA07001.1"/>
    <property type="molecule type" value="Genomic_DNA"/>
</dbReference>
<dbReference type="PANTHER" id="PTHR30250:SF11">
    <property type="entry name" value="O-ANTIGEN TRANSPORTER-RELATED"/>
    <property type="match status" value="1"/>
</dbReference>
<evidence type="ECO:0000313" key="8">
    <source>
        <dbReference type="Proteomes" id="UP000176510"/>
    </source>
</evidence>
<dbReference type="InterPro" id="IPR050833">
    <property type="entry name" value="Poly_Biosynth_Transport"/>
</dbReference>
<evidence type="ECO:0000256" key="2">
    <source>
        <dbReference type="ARBA" id="ARBA00022475"/>
    </source>
</evidence>
<evidence type="ECO:0000256" key="3">
    <source>
        <dbReference type="ARBA" id="ARBA00022692"/>
    </source>
</evidence>
<dbReference type="Pfam" id="PF13440">
    <property type="entry name" value="Polysacc_synt_3"/>
    <property type="match status" value="1"/>
</dbReference>
<keyword evidence="3 6" id="KW-0812">Transmembrane</keyword>
<dbReference type="PANTHER" id="PTHR30250">
    <property type="entry name" value="PST FAMILY PREDICTED COLANIC ACID TRANSPORTER"/>
    <property type="match status" value="1"/>
</dbReference>
<sequence>MREKHFGVTRGFDDMPRQVEKPTSFTRSFVRGELALGSWSFAKKAAGVLDAFLILRVFSLYQFGAYQLLLSFYTILSDIFHDMFGEVVGTDLARFAGAGEEAKAKRLFREYALFRLGLAAIPGAVLFFAAPAIAAYMGYGGEADAILRIMAVLFMLDAIILLLTTLLKLRLQFAVLAPRATVQKLLQLAVLSIFFFSEGLGLREVFLAQLAGAAGAILMILPAARRSTAPWRGVRAVPERVFWPAVRAHGKWAVPQSLLNDITGKARPWLIRVFLNTEAVGIFGVAYTFLSALKDLLPIRTSGVLVPRKVGDKKALDRFYRYGTKYFVWLALGMSLAAAVAVPLVIMLFFPQFRASVPLFLLLLPMVPLFAFIKPMTFVLVALRRQKFLFSQSVVQTALALALLLALLPAAGITGLAIAEVLVTACVAGIRYRYLVRTGTVGRFAFRSLLTLDAEDRNNIRIFVRHFVGALRLKKFV</sequence>
<evidence type="ECO:0008006" key="9">
    <source>
        <dbReference type="Google" id="ProtNLM"/>
    </source>
</evidence>
<evidence type="ECO:0000313" key="7">
    <source>
        <dbReference type="EMBL" id="OHA07001.1"/>
    </source>
</evidence>
<protein>
    <recommendedName>
        <fullName evidence="9">Polysaccharide biosynthesis protein C-terminal domain-containing protein</fullName>
    </recommendedName>
</protein>
<keyword evidence="5 6" id="KW-0472">Membrane</keyword>
<dbReference type="Proteomes" id="UP000176510">
    <property type="component" value="Unassembled WGS sequence"/>
</dbReference>
<feature type="transmembrane region" description="Helical" evidence="6">
    <location>
        <begin position="145"/>
        <end position="169"/>
    </location>
</feature>
<reference evidence="7 8" key="1">
    <citation type="journal article" date="2016" name="Nat. Commun.">
        <title>Thousands of microbial genomes shed light on interconnected biogeochemical processes in an aquifer system.</title>
        <authorList>
            <person name="Anantharaman K."/>
            <person name="Brown C.T."/>
            <person name="Hug L.A."/>
            <person name="Sharon I."/>
            <person name="Castelle C.J."/>
            <person name="Probst A.J."/>
            <person name="Thomas B.C."/>
            <person name="Singh A."/>
            <person name="Wilkins M.J."/>
            <person name="Karaoz U."/>
            <person name="Brodie E.L."/>
            <person name="Williams K.H."/>
            <person name="Hubbard S.S."/>
            <person name="Banfield J.F."/>
        </authorList>
    </citation>
    <scope>NUCLEOTIDE SEQUENCE [LARGE SCALE GENOMIC DNA]</scope>
</reference>
<feature type="transmembrane region" description="Helical" evidence="6">
    <location>
        <begin position="326"/>
        <end position="350"/>
    </location>
</feature>
<feature type="transmembrane region" description="Helical" evidence="6">
    <location>
        <begin position="403"/>
        <end position="430"/>
    </location>
</feature>
<evidence type="ECO:0000256" key="5">
    <source>
        <dbReference type="ARBA" id="ARBA00023136"/>
    </source>
</evidence>
<gene>
    <name evidence="7" type="ORF">A3B34_00085</name>
</gene>
<evidence type="ECO:0000256" key="6">
    <source>
        <dbReference type="SAM" id="Phobius"/>
    </source>
</evidence>
<keyword evidence="4 6" id="KW-1133">Transmembrane helix</keyword>
<keyword evidence="2" id="KW-1003">Cell membrane</keyword>
<dbReference type="GO" id="GO:0005886">
    <property type="term" value="C:plasma membrane"/>
    <property type="evidence" value="ECO:0007669"/>
    <property type="project" value="UniProtKB-SubCell"/>
</dbReference>
<feature type="transmembrane region" description="Helical" evidence="6">
    <location>
        <begin position="113"/>
        <end position="139"/>
    </location>
</feature>
<organism evidence="7 8">
    <name type="scientific">Candidatus Sungbacteria bacterium RIFCSPLOWO2_01_FULL_54_21</name>
    <dbReference type="NCBI Taxonomy" id="1802279"/>
    <lineage>
        <taxon>Bacteria</taxon>
        <taxon>Candidatus Sungiibacteriota</taxon>
    </lineage>
</organism>